<protein>
    <recommendedName>
        <fullName evidence="5">Tyr recombinase domain-containing protein</fullName>
    </recommendedName>
</protein>
<sequence length="397" mass="45373">MASVTKRPGYGYQVRWKVGDKYRSKAFDKKKDADNFARQVENELAEGTHVEKKDARTVKEIAELFIRYQEDRLKDGRIGRARFIALKSACDLYIIPHFGPRPIAEIKAHEIVDFYSSMMRGGRLSPFTAKLRVKDFGTLYDFGRRRGAVKVSIYQDAMTELRGIMHTPIRTFTLEEMRRLLDTAANPRKGGQRRPNLMTRIWVCLAAYCGLRLGEINGLTLPCVDFDKSMIRVQHSLTNFDELKSPKTESGKRDVPVPGFILDLLREWIAQYYIENPRKLVFRGREGNHISRTAFYTGNWHCLLKRAGLFQAKDRHRFHACRHFAASWMIENGLSLPDVAGILGHRKFDLTLQTYAHPVMAANHRSVAIERMAARLTVPLLPPPAKCAPVAQDPASD</sequence>
<dbReference type="CDD" id="cd01189">
    <property type="entry name" value="INT_ICEBs1_C_like"/>
    <property type="match status" value="1"/>
</dbReference>
<name>A0A2U8WNN9_9HYPH</name>
<evidence type="ECO:0000256" key="3">
    <source>
        <dbReference type="ARBA" id="ARBA00023125"/>
    </source>
</evidence>
<dbReference type="InterPro" id="IPR050090">
    <property type="entry name" value="Tyrosine_recombinase_XerCD"/>
</dbReference>
<dbReference type="Gene3D" id="1.10.443.10">
    <property type="entry name" value="Intergrase catalytic core"/>
    <property type="match status" value="1"/>
</dbReference>
<dbReference type="GO" id="GO:0003677">
    <property type="term" value="F:DNA binding"/>
    <property type="evidence" value="ECO:0007669"/>
    <property type="project" value="UniProtKB-KW"/>
</dbReference>
<dbReference type="Pfam" id="PF00589">
    <property type="entry name" value="Phage_integrase"/>
    <property type="match status" value="1"/>
</dbReference>
<keyword evidence="7" id="KW-1185">Reference proteome</keyword>
<dbReference type="InterPro" id="IPR002104">
    <property type="entry name" value="Integrase_catalytic"/>
</dbReference>
<dbReference type="PROSITE" id="PS51898">
    <property type="entry name" value="TYR_RECOMBINASE"/>
    <property type="match status" value="1"/>
</dbReference>
<feature type="domain" description="Tyr recombinase" evidence="5">
    <location>
        <begin position="167"/>
        <end position="369"/>
    </location>
</feature>
<dbReference type="EMBL" id="CP029553">
    <property type="protein sequence ID" value="AWN47141.1"/>
    <property type="molecule type" value="Genomic_DNA"/>
</dbReference>
<accession>A0A2U8WNN9</accession>
<evidence type="ECO:0000313" key="7">
    <source>
        <dbReference type="Proteomes" id="UP000245444"/>
    </source>
</evidence>
<dbReference type="PANTHER" id="PTHR30349">
    <property type="entry name" value="PHAGE INTEGRASE-RELATED"/>
    <property type="match status" value="1"/>
</dbReference>
<reference evidence="6 7" key="1">
    <citation type="submission" date="2018-05" db="EMBL/GenBank/DDBJ databases">
        <title>Complete Genome Sequence of Methylobacterium sp. 17Sr1-28.</title>
        <authorList>
            <person name="Srinivasan S."/>
        </authorList>
    </citation>
    <scope>NUCLEOTIDE SEQUENCE [LARGE SCALE GENOMIC DNA]</scope>
    <source>
        <strain evidence="6 7">17Sr1-28</strain>
    </source>
</reference>
<dbReference type="RefSeq" id="WP_109959472.1">
    <property type="nucleotide sequence ID" value="NZ_CP029553.1"/>
</dbReference>
<keyword evidence="2" id="KW-0229">DNA integration</keyword>
<evidence type="ECO:0000256" key="2">
    <source>
        <dbReference type="ARBA" id="ARBA00022908"/>
    </source>
</evidence>
<dbReference type="AlphaFoldDB" id="A0A2U8WNN9"/>
<evidence type="ECO:0000259" key="5">
    <source>
        <dbReference type="PROSITE" id="PS51898"/>
    </source>
</evidence>
<organism evidence="6 7">
    <name type="scientific">Methylobacterium terrae</name>
    <dbReference type="NCBI Taxonomy" id="2202827"/>
    <lineage>
        <taxon>Bacteria</taxon>
        <taxon>Pseudomonadati</taxon>
        <taxon>Pseudomonadota</taxon>
        <taxon>Alphaproteobacteria</taxon>
        <taxon>Hyphomicrobiales</taxon>
        <taxon>Methylobacteriaceae</taxon>
        <taxon>Methylobacterium</taxon>
    </lineage>
</organism>
<evidence type="ECO:0000313" key="6">
    <source>
        <dbReference type="EMBL" id="AWN47141.1"/>
    </source>
</evidence>
<dbReference type="InterPro" id="IPR011010">
    <property type="entry name" value="DNA_brk_join_enz"/>
</dbReference>
<dbReference type="PANTHER" id="PTHR30349:SF64">
    <property type="entry name" value="PROPHAGE INTEGRASE INTD-RELATED"/>
    <property type="match status" value="1"/>
</dbReference>
<dbReference type="InterPro" id="IPR013762">
    <property type="entry name" value="Integrase-like_cat_sf"/>
</dbReference>
<keyword evidence="4" id="KW-0233">DNA recombination</keyword>
<gene>
    <name evidence="6" type="ORF">DK419_13140</name>
</gene>
<dbReference type="InterPro" id="IPR010998">
    <property type="entry name" value="Integrase_recombinase_N"/>
</dbReference>
<evidence type="ECO:0000256" key="4">
    <source>
        <dbReference type="ARBA" id="ARBA00023172"/>
    </source>
</evidence>
<dbReference type="GO" id="GO:0006310">
    <property type="term" value="P:DNA recombination"/>
    <property type="evidence" value="ECO:0007669"/>
    <property type="project" value="UniProtKB-KW"/>
</dbReference>
<comment type="similarity">
    <text evidence="1">Belongs to the 'phage' integrase family.</text>
</comment>
<evidence type="ECO:0000256" key="1">
    <source>
        <dbReference type="ARBA" id="ARBA00008857"/>
    </source>
</evidence>
<keyword evidence="3" id="KW-0238">DNA-binding</keyword>
<dbReference type="Gene3D" id="1.10.150.130">
    <property type="match status" value="1"/>
</dbReference>
<dbReference type="OrthoDB" id="9785687at2"/>
<dbReference type="SUPFAM" id="SSF56349">
    <property type="entry name" value="DNA breaking-rejoining enzymes"/>
    <property type="match status" value="1"/>
</dbReference>
<proteinExistence type="inferred from homology"/>
<dbReference type="KEGG" id="mtea:DK419_13140"/>
<dbReference type="Proteomes" id="UP000245444">
    <property type="component" value="Chromosome"/>
</dbReference>
<dbReference type="GO" id="GO:0015074">
    <property type="term" value="P:DNA integration"/>
    <property type="evidence" value="ECO:0007669"/>
    <property type="project" value="UniProtKB-KW"/>
</dbReference>